<keyword evidence="2" id="KW-1185">Reference proteome</keyword>
<dbReference type="EMBL" id="CCYD01000610">
    <property type="protein sequence ID" value="CEG42176.1"/>
    <property type="molecule type" value="Genomic_DNA"/>
</dbReference>
<sequence length="79" mass="9082">MTRQCKAYIHTTQVSTNLGVMMTFQSVRSITHHGWKSCVKCREIRCYNASSGFDEYKESWSDLDSEINGQLAAERKFIA</sequence>
<protein>
    <submittedName>
        <fullName evidence="1">Uncharacterized protein</fullName>
    </submittedName>
</protein>
<evidence type="ECO:0000313" key="1">
    <source>
        <dbReference type="EMBL" id="CEG42176.1"/>
    </source>
</evidence>
<evidence type="ECO:0000313" key="2">
    <source>
        <dbReference type="Proteomes" id="UP000054928"/>
    </source>
</evidence>
<dbReference type="AlphaFoldDB" id="A0A0P1ALX0"/>
<reference evidence="2" key="1">
    <citation type="submission" date="2014-09" db="EMBL/GenBank/DDBJ databases">
        <authorList>
            <person name="Sharma Rahul"/>
            <person name="Thines Marco"/>
        </authorList>
    </citation>
    <scope>NUCLEOTIDE SEQUENCE [LARGE SCALE GENOMIC DNA]</scope>
</reference>
<organism evidence="1 2">
    <name type="scientific">Plasmopara halstedii</name>
    <name type="common">Downy mildew of sunflower</name>
    <dbReference type="NCBI Taxonomy" id="4781"/>
    <lineage>
        <taxon>Eukaryota</taxon>
        <taxon>Sar</taxon>
        <taxon>Stramenopiles</taxon>
        <taxon>Oomycota</taxon>
        <taxon>Peronosporomycetes</taxon>
        <taxon>Peronosporales</taxon>
        <taxon>Peronosporaceae</taxon>
        <taxon>Plasmopara</taxon>
    </lineage>
</organism>
<dbReference type="Proteomes" id="UP000054928">
    <property type="component" value="Unassembled WGS sequence"/>
</dbReference>
<proteinExistence type="predicted"/>
<dbReference type="GeneID" id="36409652"/>
<name>A0A0P1ALX0_PLAHL</name>
<accession>A0A0P1ALX0</accession>
<dbReference type="RefSeq" id="XP_024578545.1">
    <property type="nucleotide sequence ID" value="XM_024728028.2"/>
</dbReference>